<name>A0A4Y2C2E9_ARAVE</name>
<evidence type="ECO:0000256" key="3">
    <source>
        <dbReference type="ARBA" id="ARBA00022801"/>
    </source>
</evidence>
<dbReference type="Gene3D" id="2.60.40.1180">
    <property type="entry name" value="Golgi alpha-mannosidase II"/>
    <property type="match status" value="2"/>
</dbReference>
<keyword evidence="5" id="KW-1015">Disulfide bond</keyword>
<reference evidence="12 13" key="1">
    <citation type="journal article" date="2019" name="Sci. Rep.">
        <title>Orb-weaving spider Araneus ventricosus genome elucidates the spidroin gene catalogue.</title>
        <authorList>
            <person name="Kono N."/>
            <person name="Nakamura H."/>
            <person name="Ohtoshi R."/>
            <person name="Moran D.A.P."/>
            <person name="Shinohara A."/>
            <person name="Yoshida Y."/>
            <person name="Fujiwara M."/>
            <person name="Mori M."/>
            <person name="Tomita M."/>
            <person name="Arakawa K."/>
        </authorList>
    </citation>
    <scope>NUCLEOTIDE SEQUENCE [LARGE SCALE GENOMIC DNA]</scope>
</reference>
<evidence type="ECO:0000256" key="7">
    <source>
        <dbReference type="ARBA" id="ARBA00023295"/>
    </source>
</evidence>
<evidence type="ECO:0000313" key="13">
    <source>
        <dbReference type="Proteomes" id="UP000499080"/>
    </source>
</evidence>
<dbReference type="InterPro" id="IPR030458">
    <property type="entry name" value="Glyco_hydro_31_AS"/>
</dbReference>
<keyword evidence="10" id="KW-0812">Transmembrane</keyword>
<gene>
    <name evidence="12" type="primary">Gaa_6</name>
    <name evidence="12" type="ORF">AVEN_174086_1</name>
</gene>
<keyword evidence="13" id="KW-1185">Reference proteome</keyword>
<dbReference type="SUPFAM" id="SSF74650">
    <property type="entry name" value="Galactose mutarotase-like"/>
    <property type="match status" value="1"/>
</dbReference>
<dbReference type="PROSITE" id="PS51448">
    <property type="entry name" value="P_TREFOIL_2"/>
    <property type="match status" value="1"/>
</dbReference>
<evidence type="ECO:0000256" key="9">
    <source>
        <dbReference type="RuleBase" id="RU361185"/>
    </source>
</evidence>
<dbReference type="InterPro" id="IPR048395">
    <property type="entry name" value="Glyco_hydro_31_C"/>
</dbReference>
<keyword evidence="3 9" id="KW-0378">Hydrolase</keyword>
<dbReference type="PANTHER" id="PTHR22762:SF131">
    <property type="entry name" value="GLYCOSIDE HYDROLASE FAMILY 31 N-TERMINAL DOMAIN-CONTAINING PROTEIN"/>
    <property type="match status" value="1"/>
</dbReference>
<comment type="similarity">
    <text evidence="2 9">Belongs to the glycosyl hydrolase 31 family.</text>
</comment>
<dbReference type="GO" id="GO:0030246">
    <property type="term" value="F:carbohydrate binding"/>
    <property type="evidence" value="ECO:0007669"/>
    <property type="project" value="InterPro"/>
</dbReference>
<dbReference type="InterPro" id="IPR017853">
    <property type="entry name" value="GH"/>
</dbReference>
<dbReference type="CDD" id="cd14752">
    <property type="entry name" value="GH31_N"/>
    <property type="match status" value="1"/>
</dbReference>
<protein>
    <submittedName>
        <fullName evidence="12">Lysosomal alpha-glucosidase</fullName>
    </submittedName>
</protein>
<keyword evidence="6" id="KW-0325">Glycoprotein</keyword>
<dbReference type="GO" id="GO:0004558">
    <property type="term" value="F:alpha-1,4-glucosidase activity"/>
    <property type="evidence" value="ECO:0007669"/>
    <property type="project" value="TreeGrafter"/>
</dbReference>
<dbReference type="Pfam" id="PF00088">
    <property type="entry name" value="Trefoil"/>
    <property type="match status" value="1"/>
</dbReference>
<dbReference type="Pfam" id="PF13802">
    <property type="entry name" value="Gal_mutarotas_2"/>
    <property type="match status" value="1"/>
</dbReference>
<dbReference type="Gene3D" id="4.10.110.10">
    <property type="entry name" value="Spasmolytic Protein, domain 1"/>
    <property type="match status" value="1"/>
</dbReference>
<dbReference type="PROSITE" id="PS00025">
    <property type="entry name" value="P_TREFOIL_1"/>
    <property type="match status" value="1"/>
</dbReference>
<evidence type="ECO:0000259" key="11">
    <source>
        <dbReference type="PROSITE" id="PS51448"/>
    </source>
</evidence>
<keyword evidence="4 10" id="KW-0472">Membrane</keyword>
<dbReference type="InterPro" id="IPR013780">
    <property type="entry name" value="Glyco_hydro_b"/>
</dbReference>
<dbReference type="Proteomes" id="UP000499080">
    <property type="component" value="Unassembled WGS sequence"/>
</dbReference>
<dbReference type="SUPFAM" id="SSF51011">
    <property type="entry name" value="Glycosyl hydrolase domain"/>
    <property type="match status" value="1"/>
</dbReference>
<dbReference type="AlphaFoldDB" id="A0A4Y2C2E9"/>
<dbReference type="Pfam" id="PF01055">
    <property type="entry name" value="Glyco_hydro_31_2nd"/>
    <property type="match status" value="1"/>
</dbReference>
<dbReference type="Gene3D" id="3.20.20.80">
    <property type="entry name" value="Glycosidases"/>
    <property type="match status" value="1"/>
</dbReference>
<comment type="subcellular location">
    <subcellularLocation>
        <location evidence="1">Endomembrane system</location>
    </subcellularLocation>
</comment>
<dbReference type="CDD" id="cd00111">
    <property type="entry name" value="Trefoil"/>
    <property type="match status" value="1"/>
</dbReference>
<evidence type="ECO:0000256" key="5">
    <source>
        <dbReference type="ARBA" id="ARBA00023157"/>
    </source>
</evidence>
<accession>A0A4Y2C2E9</accession>
<dbReference type="InterPro" id="IPR000519">
    <property type="entry name" value="P_trefoil_dom"/>
</dbReference>
<evidence type="ECO:0000256" key="2">
    <source>
        <dbReference type="ARBA" id="ARBA00007806"/>
    </source>
</evidence>
<evidence type="ECO:0000313" key="12">
    <source>
        <dbReference type="EMBL" id="GBL98289.1"/>
    </source>
</evidence>
<dbReference type="PANTHER" id="PTHR22762">
    <property type="entry name" value="ALPHA-GLUCOSIDASE"/>
    <property type="match status" value="1"/>
</dbReference>
<dbReference type="GO" id="GO:0012505">
    <property type="term" value="C:endomembrane system"/>
    <property type="evidence" value="ECO:0007669"/>
    <property type="project" value="UniProtKB-SubCell"/>
</dbReference>
<dbReference type="Pfam" id="PF21365">
    <property type="entry name" value="Glyco_hydro_31_3rd"/>
    <property type="match status" value="1"/>
</dbReference>
<feature type="transmembrane region" description="Helical" evidence="10">
    <location>
        <begin position="25"/>
        <end position="44"/>
    </location>
</feature>
<dbReference type="CDD" id="cd06602">
    <property type="entry name" value="GH31_MGAM_SI_GAA"/>
    <property type="match status" value="1"/>
</dbReference>
<keyword evidence="10" id="KW-1133">Transmembrane helix</keyword>
<dbReference type="InterPro" id="IPR025887">
    <property type="entry name" value="Glyco_hydro_31_N_dom"/>
</dbReference>
<dbReference type="SMART" id="SM00018">
    <property type="entry name" value="PD"/>
    <property type="match status" value="1"/>
</dbReference>
<evidence type="ECO:0000256" key="6">
    <source>
        <dbReference type="ARBA" id="ARBA00023180"/>
    </source>
</evidence>
<proteinExistence type="inferred from homology"/>
<dbReference type="Gene3D" id="2.60.40.1760">
    <property type="entry name" value="glycosyl hydrolase (family 31)"/>
    <property type="match status" value="1"/>
</dbReference>
<dbReference type="InterPro" id="IPR000322">
    <property type="entry name" value="Glyco_hydro_31_TIM"/>
</dbReference>
<dbReference type="SUPFAM" id="SSF51445">
    <property type="entry name" value="(Trans)glycosidases"/>
    <property type="match status" value="1"/>
</dbReference>
<evidence type="ECO:0000256" key="1">
    <source>
        <dbReference type="ARBA" id="ARBA00004308"/>
    </source>
</evidence>
<comment type="caution">
    <text evidence="8">Lacks conserved residue(s) required for the propagation of feature annotation.</text>
</comment>
<dbReference type="OrthoDB" id="1334205at2759"/>
<dbReference type="InterPro" id="IPR044913">
    <property type="entry name" value="P_trefoil_dom_sf"/>
</dbReference>
<organism evidence="12 13">
    <name type="scientific">Araneus ventricosus</name>
    <name type="common">Orbweaver spider</name>
    <name type="synonym">Epeira ventricosa</name>
    <dbReference type="NCBI Taxonomy" id="182803"/>
    <lineage>
        <taxon>Eukaryota</taxon>
        <taxon>Metazoa</taxon>
        <taxon>Ecdysozoa</taxon>
        <taxon>Arthropoda</taxon>
        <taxon>Chelicerata</taxon>
        <taxon>Arachnida</taxon>
        <taxon>Araneae</taxon>
        <taxon>Araneomorphae</taxon>
        <taxon>Entelegynae</taxon>
        <taxon>Araneoidea</taxon>
        <taxon>Araneidae</taxon>
        <taxon>Araneus</taxon>
    </lineage>
</organism>
<sequence>MKAPKKDDTFHLISEDRHRNKTSPLWLLVLVGFVLCFLGFAIWVHSNYSVTFYHITVKRKLDCAPLCTGIPDLERFDCHPDPQATEKSCVQRGCCFRSAQNSVNESYPRLGIPYCFYPSNYNGYSIENITQDGRHIRADLKRSSPSGFPNDILNLRLVISFIDDCTLRIKITDANADRFEVPISINDALKNINKPCYDVKIDSKTGQLVVSRKATGTAIFKTNLSQLVYSDQFLQLSSRLPSTYIYGIGESYGSFLRNVNWSRFTLLNSDRGPLPNYPLYGSQPFYLSLEEDGKANGVFLFNSNAMDVILQPTPAITFRPIGGILDFFVMLGPSPANVVQQYTSIVGRTFMPPYWSLGFQLCRYGYGSLNTTKKTLQRNLDAGIPVDVQWNDIDYMDNWKDFTYDQTKFAGLPQFVEELHSKGMHYVIMTDPGLSCSEKPGTYPPYDEGLKEDIFVKNPDGTVFRGKVWTQGETVYPDFSHPKTPAFWLKQFSDFHNKVDFDGVWIDMNEPSNFYDGGKQGCMKSSFEDPPYLPNWENGNLPLRKKTICMTAKHYSTIHYNEHNLVAYREANATNQALKAIRKKRPFIISRASFSGLGRHSGHWSGDISSTWQDLRYSITSMLNFNIYGISMIGSDICGFNGDTTVELCARWQSLGAFYPFSRNHNNLGSKEQDPAFLGPVVTEATKNSLSIRYLLLPYLYTLFARSHVFGDTVVRPLFFEYPLDKNTYSIEQQFLWGPALMIIPVVYENSTTVAAYFPKGFWYAGSGQLINSTGQKLSFSVPLTGIAIGVRGGYILPGQIPDRNTELSREMPFMLIAGLDENMQAKGELYLDDGDSLDTFEKGNYTLIRFKIDKNVLTSTLVNKGYEGSMDLGATQISGVPRNITEVSVNGVNCMHQPSEDENFETDFLGRPKIIDIIGEIPSDSNSFCVYAIAPYGISIGSKGFTLLSPLTITWK</sequence>
<evidence type="ECO:0000256" key="4">
    <source>
        <dbReference type="ARBA" id="ARBA00023136"/>
    </source>
</evidence>
<dbReference type="SUPFAM" id="SSF57492">
    <property type="entry name" value="Trefoil"/>
    <property type="match status" value="1"/>
</dbReference>
<feature type="domain" description="P-type" evidence="11">
    <location>
        <begin position="65"/>
        <end position="119"/>
    </location>
</feature>
<evidence type="ECO:0000256" key="10">
    <source>
        <dbReference type="SAM" id="Phobius"/>
    </source>
</evidence>
<dbReference type="InterPro" id="IPR011013">
    <property type="entry name" value="Gal_mutarotase_sf_dom"/>
</dbReference>
<dbReference type="InterPro" id="IPR017957">
    <property type="entry name" value="P_trefoil_CS"/>
</dbReference>
<evidence type="ECO:0000256" key="8">
    <source>
        <dbReference type="PROSITE-ProRule" id="PRU00779"/>
    </source>
</evidence>
<dbReference type="GO" id="GO:0005975">
    <property type="term" value="P:carbohydrate metabolic process"/>
    <property type="evidence" value="ECO:0007669"/>
    <property type="project" value="InterPro"/>
</dbReference>
<comment type="caution">
    <text evidence="12">The sequence shown here is derived from an EMBL/GenBank/DDBJ whole genome shotgun (WGS) entry which is preliminary data.</text>
</comment>
<dbReference type="PROSITE" id="PS00129">
    <property type="entry name" value="GLYCOSYL_HYDROL_F31_1"/>
    <property type="match status" value="1"/>
</dbReference>
<dbReference type="EMBL" id="BGPR01000138">
    <property type="protein sequence ID" value="GBL98289.1"/>
    <property type="molecule type" value="Genomic_DNA"/>
</dbReference>
<keyword evidence="7 9" id="KW-0326">Glycosidase</keyword>